<evidence type="ECO:0000313" key="1">
    <source>
        <dbReference type="EMBL" id="DAD68261.1"/>
    </source>
</evidence>
<name>A0A8S5LE03_9CAUD</name>
<proteinExistence type="predicted"/>
<accession>A0A8S5LE03</accession>
<dbReference type="EMBL" id="BK014698">
    <property type="protein sequence ID" value="DAD68261.1"/>
    <property type="molecule type" value="Genomic_DNA"/>
</dbReference>
<reference evidence="1" key="1">
    <citation type="journal article" date="2021" name="Proc. Natl. Acad. Sci. U.S.A.">
        <title>A Catalog of Tens of Thousands of Viruses from Human Metagenomes Reveals Hidden Associations with Chronic Diseases.</title>
        <authorList>
            <person name="Tisza M.J."/>
            <person name="Buck C.B."/>
        </authorList>
    </citation>
    <scope>NUCLEOTIDE SEQUENCE</scope>
    <source>
        <strain evidence="1">CtMxM32</strain>
    </source>
</reference>
<organism evidence="1">
    <name type="scientific">Podoviridae sp. ctMxM32</name>
    <dbReference type="NCBI Taxonomy" id="2823557"/>
    <lineage>
        <taxon>Viruses</taxon>
        <taxon>Duplodnaviria</taxon>
        <taxon>Heunggongvirae</taxon>
        <taxon>Uroviricota</taxon>
        <taxon>Caudoviricetes</taxon>
    </lineage>
</organism>
<protein>
    <submittedName>
        <fullName evidence="1">Uncharacterized protein</fullName>
    </submittedName>
</protein>
<sequence length="102" mass="11547">MRFTISNQEGADIPVNIVRVGKAWSGSCQPFGGNMRIMVEFQSPYTHANCWLDGDLMTTMMVRNSPTIMNVVENLLNLTFPGNKFYTNLEESHPETLQTTLF</sequence>